<evidence type="ECO:0000256" key="3">
    <source>
        <dbReference type="ARBA" id="ARBA00022816"/>
    </source>
</evidence>
<gene>
    <name evidence="9" type="ORF">QR680_001300</name>
</gene>
<keyword evidence="10" id="KW-1185">Reference proteome</keyword>
<dbReference type="InterPro" id="IPR037700">
    <property type="entry name" value="NUP88/NUP82"/>
</dbReference>
<evidence type="ECO:0000313" key="9">
    <source>
        <dbReference type="EMBL" id="KAK0395486.1"/>
    </source>
</evidence>
<keyword evidence="6" id="KW-0906">Nuclear pore complex</keyword>
<keyword evidence="5" id="KW-0811">Translocation</keyword>
<evidence type="ECO:0000256" key="2">
    <source>
        <dbReference type="ARBA" id="ARBA00022448"/>
    </source>
</evidence>
<dbReference type="GO" id="GO:0000056">
    <property type="term" value="P:ribosomal small subunit export from nucleus"/>
    <property type="evidence" value="ECO:0007669"/>
    <property type="project" value="InterPro"/>
</dbReference>
<evidence type="ECO:0000256" key="5">
    <source>
        <dbReference type="ARBA" id="ARBA00023010"/>
    </source>
</evidence>
<comment type="subcellular location">
    <subcellularLocation>
        <location evidence="1">Nucleus</location>
        <location evidence="1">Nuclear pore complex</location>
    </subcellularLocation>
</comment>
<dbReference type="GO" id="GO:0006406">
    <property type="term" value="P:mRNA export from nucleus"/>
    <property type="evidence" value="ECO:0007669"/>
    <property type="project" value="TreeGrafter"/>
</dbReference>
<feature type="region of interest" description="Disordered" evidence="8">
    <location>
        <begin position="446"/>
        <end position="470"/>
    </location>
</feature>
<dbReference type="AlphaFoldDB" id="A0AA39GYK2"/>
<protein>
    <recommendedName>
        <fullName evidence="11">Nucleoporin Nup88</fullName>
    </recommendedName>
</protein>
<evidence type="ECO:0008006" key="11">
    <source>
        <dbReference type="Google" id="ProtNLM"/>
    </source>
</evidence>
<name>A0AA39GYK2_9BILA</name>
<keyword evidence="4" id="KW-0653">Protein transport</keyword>
<dbReference type="GO" id="GO:0000055">
    <property type="term" value="P:ribosomal large subunit export from nucleus"/>
    <property type="evidence" value="ECO:0007669"/>
    <property type="project" value="InterPro"/>
</dbReference>
<evidence type="ECO:0000256" key="6">
    <source>
        <dbReference type="ARBA" id="ARBA00023132"/>
    </source>
</evidence>
<dbReference type="GO" id="GO:0005643">
    <property type="term" value="C:nuclear pore"/>
    <property type="evidence" value="ECO:0007669"/>
    <property type="project" value="UniProtKB-SubCell"/>
</dbReference>
<evidence type="ECO:0000256" key="7">
    <source>
        <dbReference type="ARBA" id="ARBA00023242"/>
    </source>
</evidence>
<sequence>MIQGDFQPGSISASFGNDGLLIYQDGSINLLLGWQYHDEQPSYARKICLEAVPPIPSEAEIHEISVSESGQYVSIIANGGVFVLVLFKDLWQNYGFYNAESVIERLRDHYYVKCHSIHPLVYSGENAIPVVKHRWLSVDDTKHIIAILSEDNTVRLFELGHYEEKNTKVPVLIIDFRNMASSADHFFADQKERKTFGLHKAATSFDFGPVITDSLSDIKLHSIFVADTEGEIFYAAFSVDDYRCTGPVGALCVKMAKGSGSMLGCDIADIKYIRHWYSQIAPVFAVASSNGKVYHLIVNQVMDEFDEDEFCYGSMLKAYVTDVFQFDVSHGVIALTQDDVFESKYLIRSERAVALMDVSDTVHDMWKVGCNESTEKRNSRFFEHPSLFYLAVVPDGSATNYFVSLSCIRLVTSGEKQDMGRFVMLARTKGDKLVTKALTEVLEPSEEETIPQNTVHNRRNAHKKEDPSTSNLCMPQEVTNFRSISIPVTILDDASEDQQVATIKGISAVLTDACQSLCDVMRPFNKCAQRMHVEFSTLEDVKNESYAKMMATFNELVDLKMRLVAVRTRVERKQELRNKVIRAIQHASCNKPLTLGEQQMYANLKSYQSRINQIKSSAPELQKKISKMRNASALADHKMSFAKISPDTELLLKNSRSMSHLRSTNTALNKRLSNVLDVLAKTTAKNGSASLEVSRNGISFC</sequence>
<proteinExistence type="predicted"/>
<evidence type="ECO:0000313" key="10">
    <source>
        <dbReference type="Proteomes" id="UP001175271"/>
    </source>
</evidence>
<reference evidence="9" key="1">
    <citation type="submission" date="2023-06" db="EMBL/GenBank/DDBJ databases">
        <title>Genomic analysis of the entomopathogenic nematode Steinernema hermaphroditum.</title>
        <authorList>
            <person name="Schwarz E.M."/>
            <person name="Heppert J.K."/>
            <person name="Baniya A."/>
            <person name="Schwartz H.T."/>
            <person name="Tan C.-H."/>
            <person name="Antoshechkin I."/>
            <person name="Sternberg P.W."/>
            <person name="Goodrich-Blair H."/>
            <person name="Dillman A.R."/>
        </authorList>
    </citation>
    <scope>NUCLEOTIDE SEQUENCE</scope>
    <source>
        <strain evidence="9">PS9179</strain>
        <tissue evidence="9">Whole animal</tissue>
    </source>
</reference>
<organism evidence="9 10">
    <name type="scientific">Steinernema hermaphroditum</name>
    <dbReference type="NCBI Taxonomy" id="289476"/>
    <lineage>
        <taxon>Eukaryota</taxon>
        <taxon>Metazoa</taxon>
        <taxon>Ecdysozoa</taxon>
        <taxon>Nematoda</taxon>
        <taxon>Chromadorea</taxon>
        <taxon>Rhabditida</taxon>
        <taxon>Tylenchina</taxon>
        <taxon>Panagrolaimomorpha</taxon>
        <taxon>Strongyloidoidea</taxon>
        <taxon>Steinernematidae</taxon>
        <taxon>Steinernema</taxon>
    </lineage>
</organism>
<dbReference type="GO" id="GO:0017056">
    <property type="term" value="F:structural constituent of nuclear pore"/>
    <property type="evidence" value="ECO:0007669"/>
    <property type="project" value="InterPro"/>
</dbReference>
<dbReference type="EMBL" id="JAUCMV010000005">
    <property type="protein sequence ID" value="KAK0395486.1"/>
    <property type="molecule type" value="Genomic_DNA"/>
</dbReference>
<evidence type="ECO:0000256" key="4">
    <source>
        <dbReference type="ARBA" id="ARBA00022927"/>
    </source>
</evidence>
<keyword evidence="7" id="KW-0539">Nucleus</keyword>
<dbReference type="PANTHER" id="PTHR13257:SF0">
    <property type="entry name" value="NUCLEAR PORE COMPLEX PROTEIN NUP88"/>
    <property type="match status" value="1"/>
</dbReference>
<dbReference type="PANTHER" id="PTHR13257">
    <property type="entry name" value="NUCLEOPORIN NUP84-RELATED"/>
    <property type="match status" value="1"/>
</dbReference>
<evidence type="ECO:0000256" key="8">
    <source>
        <dbReference type="SAM" id="MobiDB-lite"/>
    </source>
</evidence>
<comment type="caution">
    <text evidence="9">The sequence shown here is derived from an EMBL/GenBank/DDBJ whole genome shotgun (WGS) entry which is preliminary data.</text>
</comment>
<keyword evidence="3" id="KW-0509">mRNA transport</keyword>
<evidence type="ECO:0000256" key="1">
    <source>
        <dbReference type="ARBA" id="ARBA00004567"/>
    </source>
</evidence>
<accession>A0AA39GYK2</accession>
<keyword evidence="2" id="KW-0813">Transport</keyword>
<dbReference type="Proteomes" id="UP001175271">
    <property type="component" value="Unassembled WGS sequence"/>
</dbReference>
<dbReference type="GO" id="GO:0006606">
    <property type="term" value="P:protein import into nucleus"/>
    <property type="evidence" value="ECO:0007669"/>
    <property type="project" value="TreeGrafter"/>
</dbReference>